<dbReference type="SUPFAM" id="SSF55811">
    <property type="entry name" value="Nudix"/>
    <property type="match status" value="1"/>
</dbReference>
<dbReference type="PANTHER" id="PTHR43758:SF2">
    <property type="entry name" value="OXIDIZED PURINE NUCLEOSIDE TRIPHOSPHATE HYDROLASE"/>
    <property type="match status" value="1"/>
</dbReference>
<evidence type="ECO:0000313" key="10">
    <source>
        <dbReference type="Proteomes" id="UP000626109"/>
    </source>
</evidence>
<dbReference type="GO" id="GO:0046872">
    <property type="term" value="F:metal ion binding"/>
    <property type="evidence" value="ECO:0007669"/>
    <property type="project" value="UniProtKB-KW"/>
</dbReference>
<evidence type="ECO:0000256" key="4">
    <source>
        <dbReference type="ARBA" id="ARBA00022801"/>
    </source>
</evidence>
<dbReference type="InterPro" id="IPR015797">
    <property type="entry name" value="NUDIX_hydrolase-like_dom_sf"/>
</dbReference>
<dbReference type="EMBL" id="CAJNNW010009336">
    <property type="protein sequence ID" value="CAE8650880.1"/>
    <property type="molecule type" value="Genomic_DNA"/>
</dbReference>
<evidence type="ECO:0000256" key="1">
    <source>
        <dbReference type="ARBA" id="ARBA00001946"/>
    </source>
</evidence>
<feature type="chain" id="PRO_5035682449" description="Nudix hydrolase domain-containing protein" evidence="6">
    <location>
        <begin position="25"/>
        <end position="263"/>
    </location>
</feature>
<dbReference type="GO" id="GO:0016818">
    <property type="term" value="F:hydrolase activity, acting on acid anhydrides, in phosphorus-containing anhydrides"/>
    <property type="evidence" value="ECO:0007669"/>
    <property type="project" value="TreeGrafter"/>
</dbReference>
<keyword evidence="3" id="KW-0479">Metal-binding</keyword>
<evidence type="ECO:0000259" key="7">
    <source>
        <dbReference type="PROSITE" id="PS51462"/>
    </source>
</evidence>
<evidence type="ECO:0000256" key="2">
    <source>
        <dbReference type="ARBA" id="ARBA00005582"/>
    </source>
</evidence>
<dbReference type="GO" id="GO:0005737">
    <property type="term" value="C:cytoplasm"/>
    <property type="evidence" value="ECO:0007669"/>
    <property type="project" value="TreeGrafter"/>
</dbReference>
<organism evidence="9 10">
    <name type="scientific">Polarella glacialis</name>
    <name type="common">Dinoflagellate</name>
    <dbReference type="NCBI Taxonomy" id="89957"/>
    <lineage>
        <taxon>Eukaryota</taxon>
        <taxon>Sar</taxon>
        <taxon>Alveolata</taxon>
        <taxon>Dinophyceae</taxon>
        <taxon>Suessiales</taxon>
        <taxon>Suessiaceae</taxon>
        <taxon>Polarella</taxon>
    </lineage>
</organism>
<proteinExistence type="inferred from homology"/>
<accession>A0A813IHE1</accession>
<dbReference type="EMBL" id="CAJNNW010001586">
    <property type="protein sequence ID" value="CAE8639786.1"/>
    <property type="molecule type" value="Genomic_DNA"/>
</dbReference>
<comment type="caution">
    <text evidence="9">The sequence shown here is derived from an EMBL/GenBank/DDBJ whole genome shotgun (WGS) entry which is preliminary data.</text>
</comment>
<sequence length="263" mass="27837">MPRQRSRSLLLGLRILALIGVAGAAGVAGGWTASAQTFGLSFQRAARLGKAGGSYPSGLRTSHGSRIVAMASASSTVGSSPKAVEASAKKPRHSAVPRTLVFLFDKHLPPQRVLLIRYSERKGAMAGMHNAVGGHVERGEDVAASARREVFEETGVKLETEELHISGILHVQDFFGADVMMFVAAARVDDSTTLSSSEEGDLKWVPLEQVNELAAQGLVFEDLPELMRATLQAGRGPAFTGRSLFNGGGKLLELVLSLPPPVT</sequence>
<evidence type="ECO:0000313" key="9">
    <source>
        <dbReference type="EMBL" id="CAE8650880.1"/>
    </source>
</evidence>
<evidence type="ECO:0000256" key="6">
    <source>
        <dbReference type="SAM" id="SignalP"/>
    </source>
</evidence>
<evidence type="ECO:0000256" key="3">
    <source>
        <dbReference type="ARBA" id="ARBA00022723"/>
    </source>
</evidence>
<protein>
    <recommendedName>
        <fullName evidence="7">Nudix hydrolase domain-containing protein</fullName>
    </recommendedName>
</protein>
<keyword evidence="5" id="KW-0460">Magnesium</keyword>
<dbReference type="Pfam" id="PF00293">
    <property type="entry name" value="NUDIX"/>
    <property type="match status" value="1"/>
</dbReference>
<keyword evidence="6" id="KW-0732">Signal</keyword>
<comment type="cofactor">
    <cofactor evidence="1">
        <name>Mg(2+)</name>
        <dbReference type="ChEBI" id="CHEBI:18420"/>
    </cofactor>
</comment>
<dbReference type="InterPro" id="IPR000086">
    <property type="entry name" value="NUDIX_hydrolase_dom"/>
</dbReference>
<gene>
    <name evidence="8" type="ORF">PGLA2088_LOCUS1986</name>
    <name evidence="9" type="ORF">PGLA2088_LOCUS8666</name>
</gene>
<keyword evidence="4" id="KW-0378">Hydrolase</keyword>
<evidence type="ECO:0000256" key="5">
    <source>
        <dbReference type="ARBA" id="ARBA00022842"/>
    </source>
</evidence>
<dbReference type="AlphaFoldDB" id="A0A813IHE1"/>
<feature type="domain" description="Nudix hydrolase" evidence="7">
    <location>
        <begin position="94"/>
        <end position="228"/>
    </location>
</feature>
<dbReference type="Gene3D" id="3.90.79.10">
    <property type="entry name" value="Nucleoside Triphosphate Pyrophosphohydrolase"/>
    <property type="match status" value="1"/>
</dbReference>
<dbReference type="Proteomes" id="UP000626109">
    <property type="component" value="Unassembled WGS sequence"/>
</dbReference>
<reference evidence="9" key="1">
    <citation type="submission" date="2021-02" db="EMBL/GenBank/DDBJ databases">
        <authorList>
            <person name="Dougan E. K."/>
            <person name="Rhodes N."/>
            <person name="Thang M."/>
            <person name="Chan C."/>
        </authorList>
    </citation>
    <scope>NUCLEOTIDE SEQUENCE</scope>
</reference>
<evidence type="ECO:0000313" key="8">
    <source>
        <dbReference type="EMBL" id="CAE8639786.1"/>
    </source>
</evidence>
<dbReference type="PANTHER" id="PTHR43758">
    <property type="entry name" value="7,8-DIHYDRO-8-OXOGUANINE TRIPHOSPHATASE"/>
    <property type="match status" value="1"/>
</dbReference>
<name>A0A813IHE1_POLGL</name>
<comment type="similarity">
    <text evidence="2">Belongs to the Nudix hydrolase family.</text>
</comment>
<dbReference type="PROSITE" id="PS51462">
    <property type="entry name" value="NUDIX"/>
    <property type="match status" value="1"/>
</dbReference>
<feature type="signal peptide" evidence="6">
    <location>
        <begin position="1"/>
        <end position="24"/>
    </location>
</feature>